<protein>
    <submittedName>
        <fullName evidence="1">Uncharacterized protein</fullName>
    </submittedName>
</protein>
<organism evidence="1">
    <name type="scientific">Anguilla anguilla</name>
    <name type="common">European freshwater eel</name>
    <name type="synonym">Muraena anguilla</name>
    <dbReference type="NCBI Taxonomy" id="7936"/>
    <lineage>
        <taxon>Eukaryota</taxon>
        <taxon>Metazoa</taxon>
        <taxon>Chordata</taxon>
        <taxon>Craniata</taxon>
        <taxon>Vertebrata</taxon>
        <taxon>Euteleostomi</taxon>
        <taxon>Actinopterygii</taxon>
        <taxon>Neopterygii</taxon>
        <taxon>Teleostei</taxon>
        <taxon>Anguilliformes</taxon>
        <taxon>Anguillidae</taxon>
        <taxon>Anguilla</taxon>
    </lineage>
</organism>
<proteinExistence type="predicted"/>
<sequence length="33" mass="4169">MMAWERFDLQDSIPERIRRTEKRLVKLWISYSN</sequence>
<dbReference type="EMBL" id="GBXM01064434">
    <property type="protein sequence ID" value="JAH44143.1"/>
    <property type="molecule type" value="Transcribed_RNA"/>
</dbReference>
<reference evidence="1" key="2">
    <citation type="journal article" date="2015" name="Fish Shellfish Immunol.">
        <title>Early steps in the European eel (Anguilla anguilla)-Vibrio vulnificus interaction in the gills: Role of the RtxA13 toxin.</title>
        <authorList>
            <person name="Callol A."/>
            <person name="Pajuelo D."/>
            <person name="Ebbesson L."/>
            <person name="Teles M."/>
            <person name="MacKenzie S."/>
            <person name="Amaro C."/>
        </authorList>
    </citation>
    <scope>NUCLEOTIDE SEQUENCE</scope>
</reference>
<evidence type="ECO:0000313" key="1">
    <source>
        <dbReference type="EMBL" id="JAH44143.1"/>
    </source>
</evidence>
<reference evidence="1" key="1">
    <citation type="submission" date="2014-11" db="EMBL/GenBank/DDBJ databases">
        <authorList>
            <person name="Amaro Gonzalez C."/>
        </authorList>
    </citation>
    <scope>NUCLEOTIDE SEQUENCE</scope>
</reference>
<dbReference type="AlphaFoldDB" id="A0A0E9SUA9"/>
<name>A0A0E9SUA9_ANGAN</name>
<accession>A0A0E9SUA9</accession>